<comment type="caution">
    <text evidence="2">The sequence shown here is derived from an EMBL/GenBank/DDBJ whole genome shotgun (WGS) entry which is preliminary data.</text>
</comment>
<reference evidence="2" key="2">
    <citation type="submission" date="2020-09" db="EMBL/GenBank/DDBJ databases">
        <authorList>
            <person name="Sun Q."/>
            <person name="Zhou Y."/>
        </authorList>
    </citation>
    <scope>NUCLEOTIDE SEQUENCE</scope>
    <source>
        <strain evidence="2">CGMCC 1.6293</strain>
    </source>
</reference>
<gene>
    <name evidence="2" type="ORF">GCM10011534_10650</name>
</gene>
<evidence type="ECO:0000256" key="1">
    <source>
        <dbReference type="SAM" id="MobiDB-lite"/>
    </source>
</evidence>
<accession>A0A917SMU7</accession>
<dbReference type="Proteomes" id="UP000649829">
    <property type="component" value="Unassembled WGS sequence"/>
</dbReference>
<evidence type="ECO:0000313" key="2">
    <source>
        <dbReference type="EMBL" id="GGL90375.1"/>
    </source>
</evidence>
<organism evidence="2 3">
    <name type="scientific">Pseudooceanicola nanhaiensis</name>
    <dbReference type="NCBI Taxonomy" id="375761"/>
    <lineage>
        <taxon>Bacteria</taxon>
        <taxon>Pseudomonadati</taxon>
        <taxon>Pseudomonadota</taxon>
        <taxon>Alphaproteobacteria</taxon>
        <taxon>Rhodobacterales</taxon>
        <taxon>Paracoccaceae</taxon>
        <taxon>Pseudooceanicola</taxon>
    </lineage>
</organism>
<sequence length="73" mass="8182">MTGNEDSDAAMASQRHRRLFELLTQAERQRRRATVPPASPPPHPQSLDDVSRMALLSLGCAPEPHPRRLFGPR</sequence>
<proteinExistence type="predicted"/>
<evidence type="ECO:0000313" key="3">
    <source>
        <dbReference type="Proteomes" id="UP000649829"/>
    </source>
</evidence>
<feature type="region of interest" description="Disordered" evidence="1">
    <location>
        <begin position="26"/>
        <end position="48"/>
    </location>
</feature>
<name>A0A917SMU7_9RHOB</name>
<protein>
    <submittedName>
        <fullName evidence="2">Uncharacterized protein</fullName>
    </submittedName>
</protein>
<dbReference type="EMBL" id="BMLF01000001">
    <property type="protein sequence ID" value="GGL90375.1"/>
    <property type="molecule type" value="Genomic_DNA"/>
</dbReference>
<reference evidence="2" key="1">
    <citation type="journal article" date="2014" name="Int. J. Syst. Evol. Microbiol.">
        <title>Complete genome sequence of Corynebacterium casei LMG S-19264T (=DSM 44701T), isolated from a smear-ripened cheese.</title>
        <authorList>
            <consortium name="US DOE Joint Genome Institute (JGI-PGF)"/>
            <person name="Walter F."/>
            <person name="Albersmeier A."/>
            <person name="Kalinowski J."/>
            <person name="Ruckert C."/>
        </authorList>
    </citation>
    <scope>NUCLEOTIDE SEQUENCE</scope>
    <source>
        <strain evidence="2">CGMCC 1.6293</strain>
    </source>
</reference>
<keyword evidence="3" id="KW-1185">Reference proteome</keyword>
<dbReference type="AlphaFoldDB" id="A0A917SMU7"/>